<accession>A0ACC0LK22</accession>
<reference evidence="1" key="1">
    <citation type="submission" date="2022-02" db="EMBL/GenBank/DDBJ databases">
        <title>Plant Genome Project.</title>
        <authorList>
            <person name="Zhang R.-G."/>
        </authorList>
    </citation>
    <scope>NUCLEOTIDE SEQUENCE</scope>
    <source>
        <strain evidence="1">AT1</strain>
    </source>
</reference>
<evidence type="ECO:0000313" key="1">
    <source>
        <dbReference type="EMBL" id="KAI8528657.1"/>
    </source>
</evidence>
<proteinExistence type="predicted"/>
<keyword evidence="2" id="KW-1185">Reference proteome</keyword>
<name>A0ACC0LK22_RHOML</name>
<organism evidence="1 2">
    <name type="scientific">Rhododendron molle</name>
    <name type="common">Chinese azalea</name>
    <name type="synonym">Azalea mollis</name>
    <dbReference type="NCBI Taxonomy" id="49168"/>
    <lineage>
        <taxon>Eukaryota</taxon>
        <taxon>Viridiplantae</taxon>
        <taxon>Streptophyta</taxon>
        <taxon>Embryophyta</taxon>
        <taxon>Tracheophyta</taxon>
        <taxon>Spermatophyta</taxon>
        <taxon>Magnoliopsida</taxon>
        <taxon>eudicotyledons</taxon>
        <taxon>Gunneridae</taxon>
        <taxon>Pentapetalae</taxon>
        <taxon>asterids</taxon>
        <taxon>Ericales</taxon>
        <taxon>Ericaceae</taxon>
        <taxon>Ericoideae</taxon>
        <taxon>Rhodoreae</taxon>
        <taxon>Rhododendron</taxon>
    </lineage>
</organism>
<dbReference type="EMBL" id="CM046399">
    <property type="protein sequence ID" value="KAI8528657.1"/>
    <property type="molecule type" value="Genomic_DNA"/>
</dbReference>
<evidence type="ECO:0000313" key="2">
    <source>
        <dbReference type="Proteomes" id="UP001062846"/>
    </source>
</evidence>
<gene>
    <name evidence="1" type="ORF">RHMOL_Rhmol12G0164400</name>
</gene>
<comment type="caution">
    <text evidence="1">The sequence shown here is derived from an EMBL/GenBank/DDBJ whole genome shotgun (WGS) entry which is preliminary data.</text>
</comment>
<dbReference type="Proteomes" id="UP001062846">
    <property type="component" value="Chromosome 12"/>
</dbReference>
<protein>
    <submittedName>
        <fullName evidence="1">Uncharacterized protein</fullName>
    </submittedName>
</protein>
<sequence>MPIPVSSQSSTIAEHLGYRRPTRNHPIPDPDPDPQQMPSLVQSTRCKSTISSLLLSTFTPTTTTTTTTTTKNKTTPSGSSFMGLGCAAASAQKTWNQDVATGSSSNNNASSSIAVVVPDVWCGPGIGLTADAAAASVDCVVSRTRMPVSGRTKVDAENKGNQRERSSCPARRMVRPEPMPSLDSEYAFGMRHSGLDVFGARNPYHHHVRHRSPDSLDEELLELSERIGNVNTGLKEDEIVHCLRKAKHMDNLFSPLPKEMEQKCSICQEDYQANEETGKLECGHFYHIQCIKQWLVRKNMCPICKTVVATNQ</sequence>